<dbReference type="Pfam" id="PF07510">
    <property type="entry name" value="GmrSD_C"/>
    <property type="match status" value="1"/>
</dbReference>
<dbReference type="AlphaFoldDB" id="A0A5P9QF70"/>
<dbReference type="PANTHER" id="PTHR24094:SF15">
    <property type="entry name" value="AMP-DEPENDENT SYNTHETASE_LIGASE DOMAIN-CONTAINING PROTEIN-RELATED"/>
    <property type="match status" value="1"/>
</dbReference>
<keyword evidence="3" id="KW-1185">Reference proteome</keyword>
<dbReference type="Proteomes" id="UP000326702">
    <property type="component" value="Chromosome"/>
</dbReference>
<proteinExistence type="predicted"/>
<organism evidence="2 3">
    <name type="scientific">Luteimicrobium xylanilyticum</name>
    <dbReference type="NCBI Taxonomy" id="1133546"/>
    <lineage>
        <taxon>Bacteria</taxon>
        <taxon>Bacillati</taxon>
        <taxon>Actinomycetota</taxon>
        <taxon>Actinomycetes</taxon>
        <taxon>Micrococcales</taxon>
        <taxon>Luteimicrobium</taxon>
    </lineage>
</organism>
<dbReference type="EMBL" id="CP045529">
    <property type="protein sequence ID" value="QFV00112.1"/>
    <property type="molecule type" value="Genomic_DNA"/>
</dbReference>
<protein>
    <recommendedName>
        <fullName evidence="1">GmrSD restriction endonucleases C-terminal domain-containing protein</fullName>
    </recommendedName>
</protein>
<evidence type="ECO:0000313" key="3">
    <source>
        <dbReference type="Proteomes" id="UP000326702"/>
    </source>
</evidence>
<accession>A0A5P9QF70</accession>
<dbReference type="KEGG" id="lxl:KDY119_03647"/>
<name>A0A5P9QF70_9MICO</name>
<evidence type="ECO:0000259" key="1">
    <source>
        <dbReference type="Pfam" id="PF07510"/>
    </source>
</evidence>
<sequence length="213" mass="23187">MVAAATGVPYVVAHARAARYPVSTAELARATRELADLPVRDRAPSDGYTREQFGQAWEDVDHNGCDTRNDVLRRDLENLTYKQGSGDCTVASGVLRDPYTGRTIDFRRGAGSAAVQIDHVVALADAWQTGAQDWPAATRLAFANDPANLLAVDGPANQDKSADDASTWLPPNPGYRCAYVVRQLRVKSAYGLWVTRAEHDTMARTLRTCVTVP</sequence>
<dbReference type="PANTHER" id="PTHR24094">
    <property type="entry name" value="SECRETED PROTEIN"/>
    <property type="match status" value="1"/>
</dbReference>
<gene>
    <name evidence="2" type="ORF">KDY119_03647</name>
</gene>
<reference evidence="2 3" key="1">
    <citation type="submission" date="2019-10" db="EMBL/GenBank/DDBJ databases">
        <title>Genome sequence of Luteimicrobium xylanilyticum HY-24.</title>
        <authorList>
            <person name="Kim D.Y."/>
            <person name="Park H.-Y."/>
        </authorList>
    </citation>
    <scope>NUCLEOTIDE SEQUENCE [LARGE SCALE GENOMIC DNA]</scope>
    <source>
        <strain evidence="2 3">HY-24</strain>
    </source>
</reference>
<evidence type="ECO:0000313" key="2">
    <source>
        <dbReference type="EMBL" id="QFV00112.1"/>
    </source>
</evidence>
<feature type="domain" description="GmrSD restriction endonucleases C-terminal" evidence="1">
    <location>
        <begin position="66"/>
        <end position="204"/>
    </location>
</feature>
<dbReference type="InterPro" id="IPR011089">
    <property type="entry name" value="GmrSD_C"/>
</dbReference>